<organism evidence="2 3">
    <name type="scientific">Lentzea alba</name>
    <dbReference type="NCBI Taxonomy" id="2714351"/>
    <lineage>
        <taxon>Bacteria</taxon>
        <taxon>Bacillati</taxon>
        <taxon>Actinomycetota</taxon>
        <taxon>Actinomycetes</taxon>
        <taxon>Pseudonocardiales</taxon>
        <taxon>Pseudonocardiaceae</taxon>
        <taxon>Lentzea</taxon>
    </lineage>
</organism>
<dbReference type="InterPro" id="IPR052963">
    <property type="entry name" value="Pantetheine_PDE"/>
</dbReference>
<comment type="caution">
    <text evidence="2">The sequence shown here is derived from an EMBL/GenBank/DDBJ whole genome shotgun (WGS) entry which is preliminary data.</text>
</comment>
<dbReference type="SUPFAM" id="SSF56300">
    <property type="entry name" value="Metallo-dependent phosphatases"/>
    <property type="match status" value="1"/>
</dbReference>
<keyword evidence="3" id="KW-1185">Reference proteome</keyword>
<dbReference type="Proteomes" id="UP000481360">
    <property type="component" value="Unassembled WGS sequence"/>
</dbReference>
<sequence length="290" mass="33008">MPPGGDDPVVDALSNVRTVKLLATSDLHVSYQDNRDVVEAIAPPDPSDWLIIAGDIAEKFSSVEWTLKTLRPKFGRVIWSPGNHELWTTKDDENQARGEVRYKQLVELCRSLDVITPEDPYVTFPGPKGPVTVCPLFLGYDYSFRPHGATDVKSALAIAHEAGVVCTDEYFLHPDPYPSREAWCEARVRETEERLAQVQGPTVLINHYPLVRDPTFVLRYPEFALWCGTTLTADWHRRFNAVEMVYGHLHIPRTTHYDGVRFDEVSLGYPREWKPRGTTQVKLHDVLRES</sequence>
<dbReference type="InterPro" id="IPR029052">
    <property type="entry name" value="Metallo-depent_PP-like"/>
</dbReference>
<dbReference type="PANTHER" id="PTHR36492">
    <property type="match status" value="1"/>
</dbReference>
<name>A0A7C9VNV0_9PSEU</name>
<evidence type="ECO:0000259" key="1">
    <source>
        <dbReference type="Pfam" id="PF00149"/>
    </source>
</evidence>
<dbReference type="GO" id="GO:0016787">
    <property type="term" value="F:hydrolase activity"/>
    <property type="evidence" value="ECO:0007669"/>
    <property type="project" value="InterPro"/>
</dbReference>
<evidence type="ECO:0000313" key="2">
    <source>
        <dbReference type="EMBL" id="NGY60674.1"/>
    </source>
</evidence>
<feature type="domain" description="Calcineurin-like phosphoesterase" evidence="1">
    <location>
        <begin position="20"/>
        <end position="252"/>
    </location>
</feature>
<gene>
    <name evidence="2" type="ORF">G7043_17230</name>
</gene>
<protein>
    <submittedName>
        <fullName evidence="2">Metallophosphoesterase</fullName>
    </submittedName>
</protein>
<proteinExistence type="predicted"/>
<dbReference type="AlphaFoldDB" id="A0A7C9VNV0"/>
<dbReference type="EMBL" id="JAAMPJ010000004">
    <property type="protein sequence ID" value="NGY60674.1"/>
    <property type="molecule type" value="Genomic_DNA"/>
</dbReference>
<dbReference type="PANTHER" id="PTHR36492:SF2">
    <property type="entry name" value="[ACYL-CARRIER-PROTEIN] PHOSPHODIESTERASE PPTH"/>
    <property type="match status" value="1"/>
</dbReference>
<dbReference type="InterPro" id="IPR004843">
    <property type="entry name" value="Calcineurin-like_PHP"/>
</dbReference>
<evidence type="ECO:0000313" key="3">
    <source>
        <dbReference type="Proteomes" id="UP000481360"/>
    </source>
</evidence>
<dbReference type="Gene3D" id="3.60.21.10">
    <property type="match status" value="1"/>
</dbReference>
<dbReference type="CDD" id="cd00838">
    <property type="entry name" value="MPP_superfamily"/>
    <property type="match status" value="1"/>
</dbReference>
<reference evidence="2 3" key="1">
    <citation type="submission" date="2020-03" db="EMBL/GenBank/DDBJ databases">
        <title>Isolation and identification of active actinomycetes.</title>
        <authorList>
            <person name="Sun X."/>
        </authorList>
    </citation>
    <scope>NUCLEOTIDE SEQUENCE [LARGE SCALE GENOMIC DNA]</scope>
    <source>
        <strain evidence="2 3">NEAU-D13</strain>
    </source>
</reference>
<accession>A0A7C9VNV0</accession>
<dbReference type="Pfam" id="PF00149">
    <property type="entry name" value="Metallophos"/>
    <property type="match status" value="1"/>
</dbReference>